<protein>
    <submittedName>
        <fullName evidence="1">Uncharacterized protein</fullName>
    </submittedName>
</protein>
<dbReference type="OrthoDB" id="7063156at2"/>
<dbReference type="RefSeq" id="WP_155585195.1">
    <property type="nucleotide sequence ID" value="NZ_JBHSTH010000022.1"/>
</dbReference>
<accession>A0A6I3WIN4</accession>
<dbReference type="AlphaFoldDB" id="A0A6I3WIN4"/>
<evidence type="ECO:0000313" key="1">
    <source>
        <dbReference type="EMBL" id="MUF07042.1"/>
    </source>
</evidence>
<proteinExistence type="predicted"/>
<dbReference type="Proteomes" id="UP000438196">
    <property type="component" value="Unassembled WGS sequence"/>
</dbReference>
<sequence>MSYHVTHRYGAMSSNPGIHTFPELLAELKTRPEDEEHGDVSVTDEADWCISVNLSRTVTFENLESGEPRHMKGVPETKILELWRLLAVGDVAAIEQEPWLPGYLVTSRLPPKGSNRPEAVSRHPNCPQVKLPPLISALSRSLKNQPNTVEIPSFEQ</sequence>
<comment type="caution">
    <text evidence="1">The sequence shown here is derived from an EMBL/GenBank/DDBJ whole genome shotgun (WGS) entry which is preliminary data.</text>
</comment>
<evidence type="ECO:0000313" key="2">
    <source>
        <dbReference type="Proteomes" id="UP000438196"/>
    </source>
</evidence>
<reference evidence="1 2" key="1">
    <citation type="submission" date="2019-11" db="EMBL/GenBank/DDBJ databases">
        <title>Pseudomonas karstica sp. nov. and Pseudomonas spelaei sp. nov. from karst caves.</title>
        <authorList>
            <person name="Zeman M."/>
        </authorList>
    </citation>
    <scope>NUCLEOTIDE SEQUENCE [LARGE SCALE GENOMIC DNA]</scope>
    <source>
        <strain evidence="1 2">CCM 7893</strain>
    </source>
</reference>
<dbReference type="EMBL" id="WNNK01000021">
    <property type="protein sequence ID" value="MUF07042.1"/>
    <property type="molecule type" value="Genomic_DNA"/>
</dbReference>
<name>A0A6I3WIN4_9PSED</name>
<organism evidence="1 2">
    <name type="scientific">Pseudomonas spelaei</name>
    <dbReference type="NCBI Taxonomy" id="1055469"/>
    <lineage>
        <taxon>Bacteria</taxon>
        <taxon>Pseudomonadati</taxon>
        <taxon>Pseudomonadota</taxon>
        <taxon>Gammaproteobacteria</taxon>
        <taxon>Pseudomonadales</taxon>
        <taxon>Pseudomonadaceae</taxon>
        <taxon>Pseudomonas</taxon>
    </lineage>
</organism>
<keyword evidence="2" id="KW-1185">Reference proteome</keyword>
<gene>
    <name evidence="1" type="ORF">GNF76_22065</name>
</gene>